<dbReference type="SUPFAM" id="SSF55424">
    <property type="entry name" value="FAD/NAD-linked reductases, dimerisation (C-terminal) domain"/>
    <property type="match status" value="1"/>
</dbReference>
<gene>
    <name evidence="7" type="ORF">WHI96_19905</name>
</gene>
<dbReference type="Gene3D" id="3.50.50.60">
    <property type="entry name" value="FAD/NAD(P)-binding domain"/>
    <property type="match status" value="2"/>
</dbReference>
<dbReference type="PRINTS" id="PR00411">
    <property type="entry name" value="PNDRDTASEI"/>
</dbReference>
<comment type="caution">
    <text evidence="7">The sequence shown here is derived from an EMBL/GenBank/DDBJ whole genome shotgun (WGS) entry which is preliminary data.</text>
</comment>
<keyword evidence="3" id="KW-0274">FAD</keyword>
<feature type="domain" description="FAD/NAD(P)-binding" evidence="6">
    <location>
        <begin position="12"/>
        <end position="306"/>
    </location>
</feature>
<dbReference type="InterPro" id="IPR023753">
    <property type="entry name" value="FAD/NAD-binding_dom"/>
</dbReference>
<dbReference type="Pfam" id="PF07992">
    <property type="entry name" value="Pyr_redox_2"/>
    <property type="match status" value="1"/>
</dbReference>
<evidence type="ECO:0000256" key="1">
    <source>
        <dbReference type="ARBA" id="ARBA00001974"/>
    </source>
</evidence>
<protein>
    <submittedName>
        <fullName evidence="7">NAD(P)/FAD-dependent oxidoreductase</fullName>
    </submittedName>
</protein>
<dbReference type="EMBL" id="JBEDNP010000012">
    <property type="protein sequence ID" value="MEQ3541080.1"/>
    <property type="molecule type" value="Genomic_DNA"/>
</dbReference>
<feature type="region of interest" description="Disordered" evidence="5">
    <location>
        <begin position="384"/>
        <end position="408"/>
    </location>
</feature>
<dbReference type="Gene3D" id="3.30.390.30">
    <property type="match status" value="1"/>
</dbReference>
<keyword evidence="8" id="KW-1185">Reference proteome</keyword>
<reference evidence="7 8" key="1">
    <citation type="submission" date="2024-03" db="EMBL/GenBank/DDBJ databases">
        <title>Draft genome sequence of Pseudonocardia tropica JCM 19149.</title>
        <authorList>
            <person name="Butdee W."/>
            <person name="Duangmal K."/>
        </authorList>
    </citation>
    <scope>NUCLEOTIDE SEQUENCE [LARGE SCALE GENOMIC DNA]</scope>
    <source>
        <strain evidence="7 8">JCM 19149</strain>
    </source>
</reference>
<dbReference type="InterPro" id="IPR050446">
    <property type="entry name" value="FAD-oxidoreductase/Apoptosis"/>
</dbReference>
<dbReference type="PANTHER" id="PTHR43557:SF2">
    <property type="entry name" value="RIESKE DOMAIN-CONTAINING PROTEIN-RELATED"/>
    <property type="match status" value="1"/>
</dbReference>
<organism evidence="7 8">
    <name type="scientific">Pseudonocardia tropica</name>
    <dbReference type="NCBI Taxonomy" id="681289"/>
    <lineage>
        <taxon>Bacteria</taxon>
        <taxon>Bacillati</taxon>
        <taxon>Actinomycetota</taxon>
        <taxon>Actinomycetes</taxon>
        <taxon>Pseudonocardiales</taxon>
        <taxon>Pseudonocardiaceae</taxon>
        <taxon>Pseudonocardia</taxon>
    </lineage>
</organism>
<proteinExistence type="predicted"/>
<evidence type="ECO:0000313" key="7">
    <source>
        <dbReference type="EMBL" id="MEQ3541080.1"/>
    </source>
</evidence>
<keyword evidence="2" id="KW-0285">Flavoprotein</keyword>
<dbReference type="RefSeq" id="WP_345644788.1">
    <property type="nucleotide sequence ID" value="NZ_BAABLY010000027.1"/>
</dbReference>
<accession>A0ABV1JYR8</accession>
<dbReference type="PRINTS" id="PR00368">
    <property type="entry name" value="FADPNR"/>
</dbReference>
<dbReference type="Proteomes" id="UP001464923">
    <property type="component" value="Unassembled WGS sequence"/>
</dbReference>
<name>A0ABV1JYR8_9PSEU</name>
<dbReference type="InterPro" id="IPR016156">
    <property type="entry name" value="FAD/NAD-linked_Rdtase_dimer_sf"/>
</dbReference>
<evidence type="ECO:0000256" key="4">
    <source>
        <dbReference type="ARBA" id="ARBA00023002"/>
    </source>
</evidence>
<evidence type="ECO:0000256" key="3">
    <source>
        <dbReference type="ARBA" id="ARBA00022827"/>
    </source>
</evidence>
<dbReference type="PANTHER" id="PTHR43557">
    <property type="entry name" value="APOPTOSIS-INDUCING FACTOR 1"/>
    <property type="match status" value="1"/>
</dbReference>
<dbReference type="SUPFAM" id="SSF51905">
    <property type="entry name" value="FAD/NAD(P)-binding domain"/>
    <property type="match status" value="1"/>
</dbReference>
<evidence type="ECO:0000256" key="5">
    <source>
        <dbReference type="SAM" id="MobiDB-lite"/>
    </source>
</evidence>
<dbReference type="InterPro" id="IPR036188">
    <property type="entry name" value="FAD/NAD-bd_sf"/>
</dbReference>
<keyword evidence="4" id="KW-0560">Oxidoreductase</keyword>
<evidence type="ECO:0000259" key="6">
    <source>
        <dbReference type="Pfam" id="PF07992"/>
    </source>
</evidence>
<comment type="cofactor">
    <cofactor evidence="1">
        <name>FAD</name>
        <dbReference type="ChEBI" id="CHEBI:57692"/>
    </cofactor>
</comment>
<sequence length="408" mass="40958">MSLAPTGTVGLLVVGGGPAAHAAAAAYRGAGGPGTVLLVGDDDRPPYFRPALSKDLLRSGDPTGTDDDGLLLEDLTGLDDVAIRVGTAVTALSPAERRARLADGTTVGFTACVLATGAEPVPLPVPGADPADGVVHLLRSLADARALLEGLSGAGSVVVVGSGFIGCEAAAALAGRGLTVTVCGTERVPQAARLGDAVGDRLADWLSEAGVWLRGTAEVTGIDPTAGGRRVHVRDGHPVDADVVLVAAGARPRVSLAASAGLPVPGGRVVVDERMRTAVPGVLAAGDLVSARNAAAGRHLAVEHWGDAEEMGRIAGTTAAGGDAVWDSPPGFWSDIGGRVLKYSAWGDGFDEVAVTTHPGGGFSAWYTRDGLLCGIATHQADDDLDTGSDLVRRNAPASSAPGTPDTR</sequence>
<evidence type="ECO:0000313" key="8">
    <source>
        <dbReference type="Proteomes" id="UP001464923"/>
    </source>
</evidence>
<evidence type="ECO:0000256" key="2">
    <source>
        <dbReference type="ARBA" id="ARBA00022630"/>
    </source>
</evidence>